<accession>A0A4R9G7X6</accession>
<dbReference type="InterPro" id="IPR018655">
    <property type="entry name" value="DUF2086"/>
</dbReference>
<dbReference type="RefSeq" id="WP_135585898.1">
    <property type="nucleotide sequence ID" value="NZ_RQEP01000005.1"/>
</dbReference>
<dbReference type="Gene3D" id="2.60.120.620">
    <property type="entry name" value="q2cbj1_9rhob like domain"/>
    <property type="match status" value="1"/>
</dbReference>
<gene>
    <name evidence="1" type="ORF">EHO59_06520</name>
</gene>
<organism evidence="1 2">
    <name type="scientific">Leptospira semungkisensis</name>
    <dbReference type="NCBI Taxonomy" id="2484985"/>
    <lineage>
        <taxon>Bacteria</taxon>
        <taxon>Pseudomonadati</taxon>
        <taxon>Spirochaetota</taxon>
        <taxon>Spirochaetia</taxon>
        <taxon>Leptospirales</taxon>
        <taxon>Leptospiraceae</taxon>
        <taxon>Leptospira</taxon>
    </lineage>
</organism>
<dbReference type="EMBL" id="RQEP01000005">
    <property type="protein sequence ID" value="TGK07746.1"/>
    <property type="molecule type" value="Genomic_DNA"/>
</dbReference>
<evidence type="ECO:0000313" key="1">
    <source>
        <dbReference type="EMBL" id="TGK07746.1"/>
    </source>
</evidence>
<protein>
    <submittedName>
        <fullName evidence="1">Prolyl 4-hydroxylase subunit alpha</fullName>
    </submittedName>
</protein>
<name>A0A4R9G7X6_9LEPT</name>
<evidence type="ECO:0000313" key="2">
    <source>
        <dbReference type="Proteomes" id="UP000297453"/>
    </source>
</evidence>
<dbReference type="Pfam" id="PF09859">
    <property type="entry name" value="Oxygenase-NA"/>
    <property type="match status" value="1"/>
</dbReference>
<dbReference type="AlphaFoldDB" id="A0A4R9G7X6"/>
<comment type="caution">
    <text evidence="1">The sequence shown here is derived from an EMBL/GenBank/DDBJ whole genome shotgun (WGS) entry which is preliminary data.</text>
</comment>
<dbReference type="OrthoDB" id="9781972at2"/>
<reference evidence="1" key="1">
    <citation type="journal article" date="2019" name="PLoS Negl. Trop. Dis.">
        <title>Revisiting the worldwide diversity of Leptospira species in the environment.</title>
        <authorList>
            <person name="Vincent A.T."/>
            <person name="Schiettekatte O."/>
            <person name="Bourhy P."/>
            <person name="Veyrier F.J."/>
            <person name="Picardeau M."/>
        </authorList>
    </citation>
    <scope>NUCLEOTIDE SEQUENCE [LARGE SCALE GENOMIC DNA]</scope>
    <source>
        <strain evidence="1">SSS9</strain>
    </source>
</reference>
<proteinExistence type="predicted"/>
<keyword evidence="2" id="KW-1185">Reference proteome</keyword>
<sequence>MILKIDRIDWRDSLDILNEKGFALIPQILSHPDCEQLIRDYGSAELFRKTVSMERFRFGSGEYKYFHKPEPEMIGSIKEQFYSKLVPLANHWMELLNSDIRFPNSIGQLQELCESHGQTLSTALLLKYQTGGFNTLHQDLYGEVYFPFQLVFFLSEPEKDYTGGEFVLTQTRPRAQSKAIVLKPRKGDMLILTTNFLPVKGSKGFYKSQMRHGVSEVLSGNRYAMGVIFHDAVS</sequence>
<dbReference type="Proteomes" id="UP000297453">
    <property type="component" value="Unassembled WGS sequence"/>
</dbReference>